<evidence type="ECO:0000256" key="3">
    <source>
        <dbReference type="ARBA" id="ARBA00023014"/>
    </source>
</evidence>
<dbReference type="PANTHER" id="PTHR47354">
    <property type="entry name" value="NADH OXIDOREDUCTASE HCR"/>
    <property type="match status" value="1"/>
</dbReference>
<accession>A0ABP7EKK1</accession>
<proteinExistence type="predicted"/>
<dbReference type="PANTHER" id="PTHR47354:SF5">
    <property type="entry name" value="PROTEIN RFBI"/>
    <property type="match status" value="1"/>
</dbReference>
<dbReference type="RefSeq" id="WP_344951325.1">
    <property type="nucleotide sequence ID" value="NZ_BAABDC010000011.1"/>
</dbReference>
<sequence length="255" mass="26935">MARAAVPGGLSARRAWRDATLVERRPETDSAVTLVLDVHDWPGHLPGQHVDVRLAAPDGYTATRSYSVSAPERGDRVELTVQRVPDGEVSGFLADGLAVGDAVRLRGPVGGWFVWRATQAEPVLLVAGGSGVVPLMSMLRACSEVDHAGGPPFRLVYSVREPGDVIYRDELAGLGTGDAVDVHLVHTRRAPEAATRPVGRLRADDLVGSAWGAEDAPTCYVCGPTGFVEAAADLLVGLGHAPDRIRTERFGPSGP</sequence>
<dbReference type="InterPro" id="IPR001433">
    <property type="entry name" value="OxRdtase_FAD/NAD-bd"/>
</dbReference>
<dbReference type="InterPro" id="IPR001709">
    <property type="entry name" value="Flavoprot_Pyr_Nucl_cyt_Rdtase"/>
</dbReference>
<reference evidence="6" key="1">
    <citation type="journal article" date="2019" name="Int. J. Syst. Evol. Microbiol.">
        <title>The Global Catalogue of Microorganisms (GCM) 10K type strain sequencing project: providing services to taxonomists for standard genome sequencing and annotation.</title>
        <authorList>
            <consortium name="The Broad Institute Genomics Platform"/>
            <consortium name="The Broad Institute Genome Sequencing Center for Infectious Disease"/>
            <person name="Wu L."/>
            <person name="Ma J."/>
        </authorList>
    </citation>
    <scope>NUCLEOTIDE SEQUENCE [LARGE SCALE GENOMIC DNA]</scope>
    <source>
        <strain evidence="6">JCM 17125</strain>
    </source>
</reference>
<dbReference type="PRINTS" id="PR00371">
    <property type="entry name" value="FPNCR"/>
</dbReference>
<evidence type="ECO:0000313" key="6">
    <source>
        <dbReference type="Proteomes" id="UP001501468"/>
    </source>
</evidence>
<dbReference type="SUPFAM" id="SSF63380">
    <property type="entry name" value="Riboflavin synthase domain-like"/>
    <property type="match status" value="1"/>
</dbReference>
<comment type="cofactor">
    <cofactor evidence="1">
        <name>FAD</name>
        <dbReference type="ChEBI" id="CHEBI:57692"/>
    </cofactor>
</comment>
<protein>
    <submittedName>
        <fullName evidence="5">Ferredoxin reductase</fullName>
    </submittedName>
</protein>
<keyword evidence="6" id="KW-1185">Reference proteome</keyword>
<keyword evidence="2" id="KW-0479">Metal-binding</keyword>
<dbReference type="InterPro" id="IPR017938">
    <property type="entry name" value="Riboflavin_synthase-like_b-brl"/>
</dbReference>
<gene>
    <name evidence="5" type="ORF">GCM10022399_41110</name>
</gene>
<comment type="caution">
    <text evidence="5">The sequence shown here is derived from an EMBL/GenBank/DDBJ whole genome shotgun (WGS) entry which is preliminary data.</text>
</comment>
<dbReference type="InterPro" id="IPR008333">
    <property type="entry name" value="Cbr1-like_FAD-bd_dom"/>
</dbReference>
<dbReference type="Gene3D" id="3.40.50.80">
    <property type="entry name" value="Nucleotide-binding domain of ferredoxin-NADP reductase (FNR) module"/>
    <property type="match status" value="1"/>
</dbReference>
<dbReference type="Pfam" id="PF00970">
    <property type="entry name" value="FAD_binding_6"/>
    <property type="match status" value="1"/>
</dbReference>
<evidence type="ECO:0000259" key="4">
    <source>
        <dbReference type="PROSITE" id="PS51384"/>
    </source>
</evidence>
<organism evidence="5 6">
    <name type="scientific">Terrabacter ginsenosidimutans</name>
    <dbReference type="NCBI Taxonomy" id="490575"/>
    <lineage>
        <taxon>Bacteria</taxon>
        <taxon>Bacillati</taxon>
        <taxon>Actinomycetota</taxon>
        <taxon>Actinomycetes</taxon>
        <taxon>Micrococcales</taxon>
        <taxon>Intrasporangiaceae</taxon>
        <taxon>Terrabacter</taxon>
    </lineage>
</organism>
<keyword evidence="2" id="KW-0408">Iron</keyword>
<dbReference type="Proteomes" id="UP001501468">
    <property type="component" value="Unassembled WGS sequence"/>
</dbReference>
<dbReference type="SUPFAM" id="SSF52343">
    <property type="entry name" value="Ferredoxin reductase-like, C-terminal NADP-linked domain"/>
    <property type="match status" value="1"/>
</dbReference>
<feature type="domain" description="FAD-binding FR-type" evidence="4">
    <location>
        <begin position="14"/>
        <end position="115"/>
    </location>
</feature>
<evidence type="ECO:0000256" key="1">
    <source>
        <dbReference type="ARBA" id="ARBA00001974"/>
    </source>
</evidence>
<dbReference type="Pfam" id="PF00175">
    <property type="entry name" value="NAD_binding_1"/>
    <property type="match status" value="1"/>
</dbReference>
<dbReference type="PRINTS" id="PR00406">
    <property type="entry name" value="CYTB5RDTASE"/>
</dbReference>
<evidence type="ECO:0000256" key="2">
    <source>
        <dbReference type="ARBA" id="ARBA00022714"/>
    </source>
</evidence>
<dbReference type="PROSITE" id="PS51384">
    <property type="entry name" value="FAD_FR"/>
    <property type="match status" value="1"/>
</dbReference>
<dbReference type="InterPro" id="IPR039261">
    <property type="entry name" value="FNR_nucleotide-bd"/>
</dbReference>
<dbReference type="CDD" id="cd06217">
    <property type="entry name" value="FNR_iron_sulfur_binding_3"/>
    <property type="match status" value="1"/>
</dbReference>
<dbReference type="EMBL" id="BAABDC010000011">
    <property type="protein sequence ID" value="GAA3720501.1"/>
    <property type="molecule type" value="Genomic_DNA"/>
</dbReference>
<evidence type="ECO:0000313" key="5">
    <source>
        <dbReference type="EMBL" id="GAA3720501.1"/>
    </source>
</evidence>
<keyword evidence="3" id="KW-0411">Iron-sulfur</keyword>
<dbReference type="InterPro" id="IPR050415">
    <property type="entry name" value="MRET"/>
</dbReference>
<dbReference type="InterPro" id="IPR017927">
    <property type="entry name" value="FAD-bd_FR_type"/>
</dbReference>
<keyword evidence="2" id="KW-0001">2Fe-2S</keyword>
<name>A0ABP7EKK1_9MICO</name>
<dbReference type="Gene3D" id="2.40.30.10">
    <property type="entry name" value="Translation factors"/>
    <property type="match status" value="1"/>
</dbReference>